<dbReference type="Pfam" id="PF21068">
    <property type="entry name" value="ATPgraspMvdD"/>
    <property type="match status" value="1"/>
</dbReference>
<comment type="caution">
    <text evidence="3">The sequence shown here is derived from an EMBL/GenBank/DDBJ whole genome shotgun (WGS) entry which is preliminary data.</text>
</comment>
<dbReference type="NCBIfam" id="TIGR04187">
    <property type="entry name" value="GRASP_SAV_5884"/>
    <property type="match status" value="1"/>
</dbReference>
<keyword evidence="1" id="KW-0067">ATP-binding</keyword>
<dbReference type="PANTHER" id="PTHR21621">
    <property type="entry name" value="RIBOSOMAL PROTEIN S6 MODIFICATION PROTEIN"/>
    <property type="match status" value="1"/>
</dbReference>
<name>A0ABU2TEU1_9ACTN</name>
<gene>
    <name evidence="3" type="primary">tgmB</name>
    <name evidence="3" type="ORF">RM550_27720</name>
</gene>
<evidence type="ECO:0000313" key="3">
    <source>
        <dbReference type="EMBL" id="MDT0459458.1"/>
    </source>
</evidence>
<dbReference type="Gene3D" id="3.30.470.20">
    <property type="entry name" value="ATP-grasp fold, B domain"/>
    <property type="match status" value="1"/>
</dbReference>
<evidence type="ECO:0000256" key="1">
    <source>
        <dbReference type="PROSITE-ProRule" id="PRU00409"/>
    </source>
</evidence>
<accession>A0ABU2TEU1</accession>
<evidence type="ECO:0000313" key="4">
    <source>
        <dbReference type="Proteomes" id="UP001180551"/>
    </source>
</evidence>
<keyword evidence="1" id="KW-0547">Nucleotide-binding</keyword>
<dbReference type="Proteomes" id="UP001180551">
    <property type="component" value="Unassembled WGS sequence"/>
</dbReference>
<dbReference type="SUPFAM" id="SSF56059">
    <property type="entry name" value="Glutathione synthetase ATP-binding domain-like"/>
    <property type="match status" value="1"/>
</dbReference>
<organism evidence="3 4">
    <name type="scientific">Streptomyces mooreae</name>
    <dbReference type="NCBI Taxonomy" id="3075523"/>
    <lineage>
        <taxon>Bacteria</taxon>
        <taxon>Bacillati</taxon>
        <taxon>Actinomycetota</taxon>
        <taxon>Actinomycetes</taxon>
        <taxon>Kitasatosporales</taxon>
        <taxon>Streptomycetaceae</taxon>
        <taxon>Streptomyces</taxon>
    </lineage>
</organism>
<sequence length="326" mass="35875">MSGAGHVLILAGRFDPTCDLVVEELNRRAVPVFRADMAEFPLRLTLAASLSGDRWHGTLNNDRRTLDLASVRSVYYRRPTRPKFPEQMAAEARKVAETEARWGFGGLLTALPCRWLPPPGRAADAEYKPLQLRVAADVGMSVPRTLITNDPGAAKDFAHSLAGPLVYKPFFPVRGTVRGQTAAVYASLVDPGDLPHTDIATTAHMFQEWVPKAYEVRLTAVGGRIFAAEIHADSEAGHIDWRSDYDSHTYRVCDPPPEVATGVLRMLDRLGLPYGAFDFVVTPEGHWRFLEVNPSGQYGFIEQATGLPITAAICDYLGETGHDEHP</sequence>
<protein>
    <submittedName>
        <fullName evidence="3">ATP-grasp ribosomal peptide maturase</fullName>
    </submittedName>
</protein>
<dbReference type="InterPro" id="IPR048936">
    <property type="entry name" value="MvdD-like_ATPgrasp"/>
</dbReference>
<dbReference type="EMBL" id="JAVRFE010000045">
    <property type="protein sequence ID" value="MDT0459458.1"/>
    <property type="molecule type" value="Genomic_DNA"/>
</dbReference>
<dbReference type="RefSeq" id="WP_311626484.1">
    <property type="nucleotide sequence ID" value="NZ_JAVRFE010000045.1"/>
</dbReference>
<dbReference type="PROSITE" id="PS50975">
    <property type="entry name" value="ATP_GRASP"/>
    <property type="match status" value="1"/>
</dbReference>
<dbReference type="InterPro" id="IPR011761">
    <property type="entry name" value="ATP-grasp"/>
</dbReference>
<keyword evidence="4" id="KW-1185">Reference proteome</keyword>
<evidence type="ECO:0000259" key="2">
    <source>
        <dbReference type="PROSITE" id="PS50975"/>
    </source>
</evidence>
<proteinExistence type="predicted"/>
<dbReference type="InterPro" id="IPR026449">
    <property type="entry name" value="GRASP_SAV_5884"/>
</dbReference>
<feature type="domain" description="ATP-grasp" evidence="2">
    <location>
        <begin position="132"/>
        <end position="318"/>
    </location>
</feature>
<reference evidence="3" key="1">
    <citation type="submission" date="2024-05" db="EMBL/GenBank/DDBJ databases">
        <title>30 novel species of actinomycetes from the DSMZ collection.</title>
        <authorList>
            <person name="Nouioui I."/>
        </authorList>
    </citation>
    <scope>NUCLEOTIDE SEQUENCE</scope>
    <source>
        <strain evidence="3">DSM 41527</strain>
    </source>
</reference>
<dbReference type="PANTHER" id="PTHR21621:SF0">
    <property type="entry name" value="BETA-CITRYLGLUTAMATE SYNTHASE B-RELATED"/>
    <property type="match status" value="1"/>
</dbReference>